<feature type="compositionally biased region" description="Basic and acidic residues" evidence="1">
    <location>
        <begin position="159"/>
        <end position="171"/>
    </location>
</feature>
<feature type="transmembrane region" description="Helical" evidence="2">
    <location>
        <begin position="78"/>
        <end position="98"/>
    </location>
</feature>
<keyword evidence="2" id="KW-1133">Transmembrane helix</keyword>
<evidence type="ECO:0000256" key="2">
    <source>
        <dbReference type="SAM" id="Phobius"/>
    </source>
</evidence>
<accession>A0AAV6XWD5</accession>
<dbReference type="AlphaFoldDB" id="A0AAV6XWD5"/>
<keyword evidence="4" id="KW-1185">Reference proteome</keyword>
<name>A0AAV6XWD5_9LAMI</name>
<gene>
    <name evidence="3" type="ORF">BUALT_Bualt04G0014800</name>
</gene>
<sequence>MVEMVWVRGRKNGGGFRGENAGGFGAKSGGNDCGFGSKNGVEDGRFGWWFRDEVVVEEQKLMVDFGEEFIIESYKIPWLIWIQLLIMILLILILIFGFTDFTPDPAVSSAAAAVAPPSNGLDATAPPTHLNNPTSSNGITKVDVEDRRVHMDAGTTGESIREEDRSGEESSLKDRMLLKISGHPNHPCSYIGLAKRALLKCLGLDYGSESSSNTQHEKRK</sequence>
<feature type="compositionally biased region" description="Polar residues" evidence="1">
    <location>
        <begin position="129"/>
        <end position="139"/>
    </location>
</feature>
<evidence type="ECO:0000313" key="3">
    <source>
        <dbReference type="EMBL" id="KAG8383453.1"/>
    </source>
</evidence>
<dbReference type="Proteomes" id="UP000826271">
    <property type="component" value="Unassembled WGS sequence"/>
</dbReference>
<organism evidence="3 4">
    <name type="scientific">Buddleja alternifolia</name>
    <dbReference type="NCBI Taxonomy" id="168488"/>
    <lineage>
        <taxon>Eukaryota</taxon>
        <taxon>Viridiplantae</taxon>
        <taxon>Streptophyta</taxon>
        <taxon>Embryophyta</taxon>
        <taxon>Tracheophyta</taxon>
        <taxon>Spermatophyta</taxon>
        <taxon>Magnoliopsida</taxon>
        <taxon>eudicotyledons</taxon>
        <taxon>Gunneridae</taxon>
        <taxon>Pentapetalae</taxon>
        <taxon>asterids</taxon>
        <taxon>lamiids</taxon>
        <taxon>Lamiales</taxon>
        <taxon>Scrophulariaceae</taxon>
        <taxon>Buddlejeae</taxon>
        <taxon>Buddleja</taxon>
    </lineage>
</organism>
<evidence type="ECO:0000256" key="1">
    <source>
        <dbReference type="SAM" id="MobiDB-lite"/>
    </source>
</evidence>
<feature type="region of interest" description="Disordered" evidence="1">
    <location>
        <begin position="146"/>
        <end position="171"/>
    </location>
</feature>
<keyword evidence="2" id="KW-0812">Transmembrane</keyword>
<dbReference type="EMBL" id="WHWC01000004">
    <property type="protein sequence ID" value="KAG8383453.1"/>
    <property type="molecule type" value="Genomic_DNA"/>
</dbReference>
<dbReference type="PANTHER" id="PTHR35771">
    <property type="entry name" value="TRANSMEMBRANE PROTEIN-RELATED"/>
    <property type="match status" value="1"/>
</dbReference>
<feature type="region of interest" description="Disordered" evidence="1">
    <location>
        <begin position="120"/>
        <end position="139"/>
    </location>
</feature>
<proteinExistence type="predicted"/>
<protein>
    <submittedName>
        <fullName evidence="3">Uncharacterized protein</fullName>
    </submittedName>
</protein>
<comment type="caution">
    <text evidence="3">The sequence shown here is derived from an EMBL/GenBank/DDBJ whole genome shotgun (WGS) entry which is preliminary data.</text>
</comment>
<keyword evidence="2" id="KW-0472">Membrane</keyword>
<dbReference type="PANTHER" id="PTHR35771:SF3">
    <property type="entry name" value="TRANSMEMBRANE PROTEIN"/>
    <property type="match status" value="1"/>
</dbReference>
<evidence type="ECO:0000313" key="4">
    <source>
        <dbReference type="Proteomes" id="UP000826271"/>
    </source>
</evidence>
<reference evidence="3" key="1">
    <citation type="submission" date="2019-10" db="EMBL/GenBank/DDBJ databases">
        <authorList>
            <person name="Zhang R."/>
            <person name="Pan Y."/>
            <person name="Wang J."/>
            <person name="Ma R."/>
            <person name="Yu S."/>
        </authorList>
    </citation>
    <scope>NUCLEOTIDE SEQUENCE</scope>
    <source>
        <strain evidence="3">LA-IB0</strain>
        <tissue evidence="3">Leaf</tissue>
    </source>
</reference>